<sequence length="237" mass="26707">MIELSKIAHSYGTKEVLKNINLKINPGEAIGIIGRNGAGKSTLIDIISGMKKPSKGMVNYDFSTKELPKKIGIQLQQAQFDGRLNVEDWCKFWASMYGIPKSRVEELLSYLELSELKKQNIEKLSGGQKQKLNILCAMLHDPEMLIFDELTTGLDAISRKDIRRKLKSLKNAGKTIVMVSHYMEELEDLCERFVIIKDGCIIEDTNLETLKNKYKVSSLEQCFDKIMDNDSLEGGAA</sequence>
<evidence type="ECO:0000256" key="1">
    <source>
        <dbReference type="ARBA" id="ARBA00005417"/>
    </source>
</evidence>
<keyword evidence="3" id="KW-0547">Nucleotide-binding</keyword>
<gene>
    <name evidence="6" type="ORF">C1I91_05290</name>
</gene>
<dbReference type="InterPro" id="IPR003593">
    <property type="entry name" value="AAA+_ATPase"/>
</dbReference>
<dbReference type="Gene3D" id="3.40.50.300">
    <property type="entry name" value="P-loop containing nucleotide triphosphate hydrolases"/>
    <property type="match status" value="1"/>
</dbReference>
<dbReference type="Proteomes" id="UP000286268">
    <property type="component" value="Chromosome"/>
</dbReference>
<dbReference type="InterPro" id="IPR003439">
    <property type="entry name" value="ABC_transporter-like_ATP-bd"/>
</dbReference>
<protein>
    <submittedName>
        <fullName evidence="6">ABC transporter ATP-binding protein</fullName>
    </submittedName>
</protein>
<keyword evidence="2" id="KW-0813">Transport</keyword>
<comment type="similarity">
    <text evidence="1">Belongs to the ABC transporter superfamily.</text>
</comment>
<dbReference type="PROSITE" id="PS50893">
    <property type="entry name" value="ABC_TRANSPORTER_2"/>
    <property type="match status" value="1"/>
</dbReference>
<evidence type="ECO:0000313" key="7">
    <source>
        <dbReference type="Proteomes" id="UP000286268"/>
    </source>
</evidence>
<dbReference type="CDD" id="cd03230">
    <property type="entry name" value="ABC_DR_subfamily_A"/>
    <property type="match status" value="1"/>
</dbReference>
<dbReference type="InterPro" id="IPR017871">
    <property type="entry name" value="ABC_transporter-like_CS"/>
</dbReference>
<evidence type="ECO:0000256" key="2">
    <source>
        <dbReference type="ARBA" id="ARBA00022448"/>
    </source>
</evidence>
<dbReference type="InterPro" id="IPR027417">
    <property type="entry name" value="P-loop_NTPase"/>
</dbReference>
<dbReference type="PANTHER" id="PTHR42711:SF5">
    <property type="entry name" value="ABC TRANSPORTER ATP-BINDING PROTEIN NATA"/>
    <property type="match status" value="1"/>
</dbReference>
<keyword evidence="4 6" id="KW-0067">ATP-binding</keyword>
<evidence type="ECO:0000256" key="4">
    <source>
        <dbReference type="ARBA" id="ARBA00022840"/>
    </source>
</evidence>
<dbReference type="GO" id="GO:0016887">
    <property type="term" value="F:ATP hydrolysis activity"/>
    <property type="evidence" value="ECO:0007669"/>
    <property type="project" value="InterPro"/>
</dbReference>
<dbReference type="SMART" id="SM00382">
    <property type="entry name" value="AAA"/>
    <property type="match status" value="1"/>
</dbReference>
<dbReference type="AlphaFoldDB" id="A0A3R5UDV4"/>
<dbReference type="KEGG" id="cmah:C1I91_05290"/>
<proteinExistence type="inferred from homology"/>
<dbReference type="PANTHER" id="PTHR42711">
    <property type="entry name" value="ABC TRANSPORTER ATP-BINDING PROTEIN"/>
    <property type="match status" value="1"/>
</dbReference>
<dbReference type="OrthoDB" id="9804819at2"/>
<accession>A0A3R5UDV4</accession>
<reference evidence="6 7" key="1">
    <citation type="submission" date="2018-01" db="EMBL/GenBank/DDBJ databases">
        <title>Genome Sequencing and Assembly of Anaerobacter polyendosporus strain CT4.</title>
        <authorList>
            <person name="Tachaapaikoon C."/>
            <person name="Sutheeworapong S."/>
            <person name="Jenjaroenpun P."/>
            <person name="Wongsurawat T."/>
            <person name="Nookeaw I."/>
            <person name="Cheawchanlertfa P."/>
            <person name="Kosugi A."/>
            <person name="Cheevadhanarak S."/>
            <person name="Ratanakhanokchai K."/>
        </authorList>
    </citation>
    <scope>NUCLEOTIDE SEQUENCE [LARGE SCALE GENOMIC DNA]</scope>
    <source>
        <strain evidence="6 7">CT4</strain>
    </source>
</reference>
<dbReference type="SUPFAM" id="SSF52540">
    <property type="entry name" value="P-loop containing nucleoside triphosphate hydrolases"/>
    <property type="match status" value="1"/>
</dbReference>
<evidence type="ECO:0000256" key="3">
    <source>
        <dbReference type="ARBA" id="ARBA00022741"/>
    </source>
</evidence>
<feature type="domain" description="ABC transporter" evidence="5">
    <location>
        <begin position="2"/>
        <end position="223"/>
    </location>
</feature>
<dbReference type="GO" id="GO:0005524">
    <property type="term" value="F:ATP binding"/>
    <property type="evidence" value="ECO:0007669"/>
    <property type="project" value="UniProtKB-KW"/>
</dbReference>
<dbReference type="InterPro" id="IPR050763">
    <property type="entry name" value="ABC_transporter_ATP-binding"/>
</dbReference>
<evidence type="ECO:0000313" key="6">
    <source>
        <dbReference type="EMBL" id="QAA31125.1"/>
    </source>
</evidence>
<dbReference type="Pfam" id="PF00005">
    <property type="entry name" value="ABC_tran"/>
    <property type="match status" value="1"/>
</dbReference>
<name>A0A3R5UDV4_9CLOT</name>
<evidence type="ECO:0000259" key="5">
    <source>
        <dbReference type="PROSITE" id="PS50893"/>
    </source>
</evidence>
<keyword evidence="7" id="KW-1185">Reference proteome</keyword>
<dbReference type="EMBL" id="CP025746">
    <property type="protein sequence ID" value="QAA31125.1"/>
    <property type="molecule type" value="Genomic_DNA"/>
</dbReference>
<organism evidence="6 7">
    <name type="scientific">Clostridium manihotivorum</name>
    <dbReference type="NCBI Taxonomy" id="2320868"/>
    <lineage>
        <taxon>Bacteria</taxon>
        <taxon>Bacillati</taxon>
        <taxon>Bacillota</taxon>
        <taxon>Clostridia</taxon>
        <taxon>Eubacteriales</taxon>
        <taxon>Clostridiaceae</taxon>
        <taxon>Clostridium</taxon>
    </lineage>
</organism>
<dbReference type="PROSITE" id="PS00211">
    <property type="entry name" value="ABC_TRANSPORTER_1"/>
    <property type="match status" value="1"/>
</dbReference>
<dbReference type="RefSeq" id="WP_128211795.1">
    <property type="nucleotide sequence ID" value="NZ_CP025746.1"/>
</dbReference>